<feature type="site" description="Important for catalytic activity" evidence="7">
    <location>
        <position position="309"/>
    </location>
</feature>
<feature type="region of interest" description="Disordered" evidence="8">
    <location>
        <begin position="39"/>
        <end position="58"/>
    </location>
</feature>
<dbReference type="PANTHER" id="PTHR30518:SF2">
    <property type="entry name" value="ENDOLYTIC MUREIN TRANSGLYCOSYLASE"/>
    <property type="match status" value="1"/>
</dbReference>
<name>A0A4Y9JBC8_9STRE</name>
<keyword evidence="1 7" id="KW-1003">Cell membrane</keyword>
<dbReference type="NCBIfam" id="TIGR00247">
    <property type="entry name" value="endolytic transglycosylase MltG"/>
    <property type="match status" value="1"/>
</dbReference>
<keyword evidence="3 7" id="KW-1133">Transmembrane helix</keyword>
<protein>
    <recommendedName>
        <fullName evidence="7">Endolytic murein transglycosylase</fullName>
        <ecNumber evidence="7">4.2.2.29</ecNumber>
    </recommendedName>
    <alternativeName>
        <fullName evidence="7">Peptidoglycan lytic transglycosylase</fullName>
    </alternativeName>
    <alternativeName>
        <fullName evidence="7">Peptidoglycan polymerization terminase</fullName>
    </alternativeName>
</protein>
<dbReference type="OrthoDB" id="9814591at2"/>
<dbReference type="AlphaFoldDB" id="A0A4Y9JBC8"/>
<reference evidence="9 10" key="1">
    <citation type="submission" date="2019-03" db="EMBL/GenBank/DDBJ databases">
        <title>Diversity of the mouse oral microbiome.</title>
        <authorList>
            <person name="Joseph S."/>
            <person name="Aduse-Opoku J."/>
            <person name="Curtis M."/>
            <person name="Wade W."/>
            <person name="Hashim A."/>
        </authorList>
    </citation>
    <scope>NUCLEOTIDE SEQUENCE [LARGE SCALE GENOMIC DNA]</scope>
    <source>
        <strain evidence="9 10">WM131</strain>
    </source>
</reference>
<dbReference type="InterPro" id="IPR003770">
    <property type="entry name" value="MLTG-like"/>
</dbReference>
<comment type="function">
    <text evidence="7">Functions as a peptidoglycan terminase that cleaves nascent peptidoglycan strands endolytically to terminate their elongation.</text>
</comment>
<evidence type="ECO:0000313" key="9">
    <source>
        <dbReference type="EMBL" id="TFU98137.1"/>
    </source>
</evidence>
<evidence type="ECO:0000256" key="4">
    <source>
        <dbReference type="ARBA" id="ARBA00023136"/>
    </source>
</evidence>
<dbReference type="HAMAP" id="MF_02065">
    <property type="entry name" value="MltG"/>
    <property type="match status" value="1"/>
</dbReference>
<keyword evidence="4 7" id="KW-0472">Membrane</keyword>
<dbReference type="GO" id="GO:0009252">
    <property type="term" value="P:peptidoglycan biosynthetic process"/>
    <property type="evidence" value="ECO:0007669"/>
    <property type="project" value="UniProtKB-UniRule"/>
</dbReference>
<gene>
    <name evidence="7 9" type="primary">mltG</name>
    <name evidence="9" type="ORF">E4T82_04745</name>
</gene>
<organism evidence="9 10">
    <name type="scientific">Streptococcus cuniculi</name>
    <dbReference type="NCBI Taxonomy" id="1432788"/>
    <lineage>
        <taxon>Bacteria</taxon>
        <taxon>Bacillati</taxon>
        <taxon>Bacillota</taxon>
        <taxon>Bacilli</taxon>
        <taxon>Lactobacillales</taxon>
        <taxon>Streptococcaceae</taxon>
        <taxon>Streptococcus</taxon>
    </lineage>
</organism>
<keyword evidence="5 7" id="KW-0456">Lyase</keyword>
<keyword evidence="2 7" id="KW-0812">Transmembrane</keyword>
<proteinExistence type="inferred from homology"/>
<dbReference type="EMBL" id="SPPD01000005">
    <property type="protein sequence ID" value="TFU98137.1"/>
    <property type="molecule type" value="Genomic_DNA"/>
</dbReference>
<evidence type="ECO:0000256" key="2">
    <source>
        <dbReference type="ARBA" id="ARBA00022692"/>
    </source>
</evidence>
<dbReference type="Pfam" id="PF02618">
    <property type="entry name" value="YceG"/>
    <property type="match status" value="1"/>
</dbReference>
<sequence>MEEDLTDTVALHRPSLTETVSEDEGLLEDTIISPDTSRISRDMQSNMRQRRNRNRKTQDNVAKRIVKFVMTAVILLLVITGISVCFYIKSSLEPVNTRATEMVQVEIPEGSSTKEIARILEGHHLVKNATVFNYYAKLKSYNNFQSGFYNLSQSMSVDELAKALQESGTLTAQEPVAGKVLVVEGLTIKQIARAITDNVHTADKEDKTPFTEDAFLETIQNEDFINRMVAAYPKLLGSLPAANSGVKYRLEGYLFPATYDYSTATTMEELIEQMIAAMDNRLQPYYEQLAAKGLNVNDLLTLASLVEKEGSTDEDRRNIASVFFNRLNIGMPLQSNIAILYAMDKLGEKTTLKEDTTIDTTINSPYNIYVNTGLMPGPVDSPSLSAIEATFAPNKTNYYYFVADVTTGAVYFAETGEEHNQNVEKYVNSKVNN</sequence>
<feature type="transmembrane region" description="Helical" evidence="7">
    <location>
        <begin position="65"/>
        <end position="89"/>
    </location>
</feature>
<dbReference type="GO" id="GO:0008932">
    <property type="term" value="F:lytic endotransglycosylase activity"/>
    <property type="evidence" value="ECO:0007669"/>
    <property type="project" value="UniProtKB-UniRule"/>
</dbReference>
<comment type="caution">
    <text evidence="9">The sequence shown here is derived from an EMBL/GenBank/DDBJ whole genome shotgun (WGS) entry which is preliminary data.</text>
</comment>
<dbReference type="EC" id="4.2.2.29" evidence="7"/>
<evidence type="ECO:0000256" key="6">
    <source>
        <dbReference type="ARBA" id="ARBA00023316"/>
    </source>
</evidence>
<evidence type="ECO:0000256" key="7">
    <source>
        <dbReference type="HAMAP-Rule" id="MF_02065"/>
    </source>
</evidence>
<evidence type="ECO:0000256" key="3">
    <source>
        <dbReference type="ARBA" id="ARBA00022989"/>
    </source>
</evidence>
<accession>A0A4Y9JBC8</accession>
<keyword evidence="6 7" id="KW-0961">Cell wall biogenesis/degradation</keyword>
<dbReference type="STRING" id="1432788.BU202_04375"/>
<evidence type="ECO:0000313" key="10">
    <source>
        <dbReference type="Proteomes" id="UP000297253"/>
    </source>
</evidence>
<dbReference type="Gene3D" id="3.30.160.60">
    <property type="entry name" value="Classic Zinc Finger"/>
    <property type="match status" value="1"/>
</dbReference>
<dbReference type="Gene3D" id="3.30.1490.480">
    <property type="entry name" value="Endolytic murein transglycosylase"/>
    <property type="match status" value="1"/>
</dbReference>
<evidence type="ECO:0000256" key="5">
    <source>
        <dbReference type="ARBA" id="ARBA00023239"/>
    </source>
</evidence>
<dbReference type="GO" id="GO:0005886">
    <property type="term" value="C:plasma membrane"/>
    <property type="evidence" value="ECO:0007669"/>
    <property type="project" value="UniProtKB-SubCell"/>
</dbReference>
<evidence type="ECO:0000256" key="1">
    <source>
        <dbReference type="ARBA" id="ARBA00022475"/>
    </source>
</evidence>
<dbReference type="GO" id="GO:0071555">
    <property type="term" value="P:cell wall organization"/>
    <property type="evidence" value="ECO:0007669"/>
    <property type="project" value="UniProtKB-KW"/>
</dbReference>
<comment type="subcellular location">
    <subcellularLocation>
        <location evidence="7">Cell membrane</location>
        <topology evidence="7">Single-pass membrane protein</topology>
    </subcellularLocation>
</comment>
<evidence type="ECO:0000256" key="8">
    <source>
        <dbReference type="SAM" id="MobiDB-lite"/>
    </source>
</evidence>
<dbReference type="PANTHER" id="PTHR30518">
    <property type="entry name" value="ENDOLYTIC MUREIN TRANSGLYCOSYLASE"/>
    <property type="match status" value="1"/>
</dbReference>
<comment type="similarity">
    <text evidence="7">Belongs to the transglycosylase MltG family.</text>
</comment>
<dbReference type="CDD" id="cd08010">
    <property type="entry name" value="MltG_like"/>
    <property type="match status" value="1"/>
</dbReference>
<comment type="catalytic activity">
    <reaction evidence="7">
        <text>a peptidoglycan chain = a peptidoglycan chain with N-acetyl-1,6-anhydromuramyl-[peptide] at the reducing end + a peptidoglycan chain with N-acetylglucosamine at the non-reducing end.</text>
        <dbReference type="EC" id="4.2.2.29"/>
    </reaction>
</comment>
<dbReference type="Proteomes" id="UP000297253">
    <property type="component" value="Unassembled WGS sequence"/>
</dbReference>